<feature type="region of interest" description="Disordered" evidence="2">
    <location>
        <begin position="97"/>
        <end position="126"/>
    </location>
</feature>
<organism evidence="3 4">
    <name type="scientific">Clonorchis sinensis</name>
    <name type="common">Chinese liver fluke</name>
    <dbReference type="NCBI Taxonomy" id="79923"/>
    <lineage>
        <taxon>Eukaryota</taxon>
        <taxon>Metazoa</taxon>
        <taxon>Spiralia</taxon>
        <taxon>Lophotrochozoa</taxon>
        <taxon>Platyhelminthes</taxon>
        <taxon>Trematoda</taxon>
        <taxon>Digenea</taxon>
        <taxon>Opisthorchiida</taxon>
        <taxon>Opisthorchiata</taxon>
        <taxon>Opisthorchiidae</taxon>
        <taxon>Clonorchis</taxon>
    </lineage>
</organism>
<proteinExistence type="predicted"/>
<gene>
    <name evidence="3" type="ORF">CLF_101650</name>
</gene>
<reference key="2">
    <citation type="submission" date="2011-10" db="EMBL/GenBank/DDBJ databases">
        <title>The genome and transcriptome sequence of Clonorchis sinensis provide insights into the carcinogenic liver fluke.</title>
        <authorList>
            <person name="Wang X."/>
            <person name="Huang Y."/>
            <person name="Chen W."/>
            <person name="Liu H."/>
            <person name="Guo L."/>
            <person name="Chen Y."/>
            <person name="Luo F."/>
            <person name="Zhou W."/>
            <person name="Sun J."/>
            <person name="Mao Q."/>
            <person name="Liang P."/>
            <person name="Zhou C."/>
            <person name="Tian Y."/>
            <person name="Men J."/>
            <person name="Lv X."/>
            <person name="Huang L."/>
            <person name="Zhou J."/>
            <person name="Hu Y."/>
            <person name="Li R."/>
            <person name="Zhang F."/>
            <person name="Lei H."/>
            <person name="Li X."/>
            <person name="Hu X."/>
            <person name="Liang C."/>
            <person name="Xu J."/>
            <person name="Wu Z."/>
            <person name="Yu X."/>
        </authorList>
    </citation>
    <scope>NUCLEOTIDE SEQUENCE</scope>
    <source>
        <strain>Henan</strain>
    </source>
</reference>
<feature type="coiled-coil region" evidence="1">
    <location>
        <begin position="383"/>
        <end position="410"/>
    </location>
</feature>
<sequence length="481" mass="54251">MECKTEAFKPVPEVFDQLAELRCDTKTCMHHGQFCACYEPKHPPTRLEEQVAQLKERLAAIQDTCMAEPSQTVAKTGEHDVDEHLAARLRKKITGPVTSASQGAGPRRVLPTTTSKRTTPVQPVKVCRKARPPGTAYSIEGKHYKRKIQVYSFESLVTDSRIDTQDRGFRPGFPAQSAPRKFRTSVDKPSTFTGFGRPAAYDADSGKMKALQKEIQKTSALEDPERTLAELASKLQSSQAELDSKLMKLDADNEFNERKEREREELLRLANELRAMQTELKSQFVLSAKRQAKFSKAVRLKMGRWDCLRAISCRNSNYLQAGPHGPQQGRSFKNIFRRNPQQKNLMPGLRQVMQHASETYTAPDSKTLFERDEQHATESSSVIAKAAAVLAVANQRRKNLESNMAALERAQQDRSMFNVLEQISKDPGHQNLVTCLGTVAAVSNKTVRHLLREKRILADSACNRCILEYCKRFYILIVQDA</sequence>
<feature type="region of interest" description="Disordered" evidence="2">
    <location>
        <begin position="165"/>
        <end position="189"/>
    </location>
</feature>
<protein>
    <submittedName>
        <fullName evidence="3">Uncharacterized protein</fullName>
    </submittedName>
</protein>
<reference evidence="3" key="1">
    <citation type="journal article" date="2011" name="Genome Biol.">
        <title>The draft genome of the carcinogenic human liver fluke Clonorchis sinensis.</title>
        <authorList>
            <person name="Wang X."/>
            <person name="Chen W."/>
            <person name="Huang Y."/>
            <person name="Sun J."/>
            <person name="Men J."/>
            <person name="Liu H."/>
            <person name="Luo F."/>
            <person name="Guo L."/>
            <person name="Lv X."/>
            <person name="Deng C."/>
            <person name="Zhou C."/>
            <person name="Fan Y."/>
            <person name="Li X."/>
            <person name="Huang L."/>
            <person name="Hu Y."/>
            <person name="Liang C."/>
            <person name="Hu X."/>
            <person name="Xu J."/>
            <person name="Yu X."/>
        </authorList>
    </citation>
    <scope>NUCLEOTIDE SEQUENCE [LARGE SCALE GENOMIC DNA]</scope>
    <source>
        <strain evidence="3">Henan</strain>
    </source>
</reference>
<evidence type="ECO:0000313" key="4">
    <source>
        <dbReference type="Proteomes" id="UP000008909"/>
    </source>
</evidence>
<evidence type="ECO:0000256" key="1">
    <source>
        <dbReference type="SAM" id="Coils"/>
    </source>
</evidence>
<keyword evidence="1" id="KW-0175">Coiled coil</keyword>
<feature type="coiled-coil region" evidence="1">
    <location>
        <begin position="252"/>
        <end position="283"/>
    </location>
</feature>
<keyword evidence="4" id="KW-1185">Reference proteome</keyword>
<dbReference type="Proteomes" id="UP000008909">
    <property type="component" value="Unassembled WGS sequence"/>
</dbReference>
<name>G7Y684_CLOSI</name>
<evidence type="ECO:0000313" key="3">
    <source>
        <dbReference type="EMBL" id="GAA48470.1"/>
    </source>
</evidence>
<evidence type="ECO:0000256" key="2">
    <source>
        <dbReference type="SAM" id="MobiDB-lite"/>
    </source>
</evidence>
<feature type="compositionally biased region" description="Polar residues" evidence="2">
    <location>
        <begin position="111"/>
        <end position="121"/>
    </location>
</feature>
<accession>G7Y684</accession>
<dbReference type="EMBL" id="DF142891">
    <property type="protein sequence ID" value="GAA48470.1"/>
    <property type="molecule type" value="Genomic_DNA"/>
</dbReference>
<dbReference type="AlphaFoldDB" id="G7Y684"/>